<evidence type="ECO:0000259" key="4">
    <source>
        <dbReference type="PROSITE" id="PS50235"/>
    </source>
</evidence>
<feature type="region of interest" description="Disordered" evidence="3">
    <location>
        <begin position="650"/>
        <end position="671"/>
    </location>
</feature>
<sequence>MDDLFDNASDDFFSFDSTTAGDGDDEFLLPQTRRRRLYSRPPPSSSLRHDRIFFVSFRWWKEAMAACLKGEDGKGVLYTASSHGAECEVGSDIVLRLDRQEDDDDDNEKAEGFSGQEYALISESMWFKALKWHSDYCTTIKDIRCSLAVEDNEDDVFPIQIRLSMIWHSKSGVAKICRMDNPVHIFERACQIFDVKSGLIWIWDLSGQIMEVFEGGAAMIPHDCLTQAGEEVLVEIQVYRLPDFSKNMDMRKYENLIGKRPRSQGSFDSCLSKMNGTIEHESPFSFQSYSRGNSEGVLLGLTGLINLGNTCFMNSAIQCLAHTPKLVDYFLGEYKKEINYGNPLGMNGELALAFGDLLRKLWKPGRMPVAPRLFKSTLDSFAPQFSGYNQHDSQELLAFMLDGLHEDLNRVKCKPYIEVSDAGGRPDDQVADEYWQNHLARNDSIIVDLCHGQYRSTLVCPFCKRVSITFDPFMYLSLPLPSTTMRAMTVTVLGTNGSIMPSSVTVTVPKCGRCKDLIQALSVACSLGDDETLLVAEVCRQLNVTVLRWIPLAGFKYDPSDSLALIRDDDRLAAYHLPKENEGCQLVVFMHERIERCSVYGLARPSWRLFGIPLVTRIPALVSGSQIHNEYTKLLRPFLKDESGYGDDGDADNEFAKMDGPSTSSSDDSLNSDEVGTCSRFRIHFSDDRGIMKHGRLKLNKCFHVPVAPKKLNVLVSWSGRMMRHYDTSRLSSLPEIFRLGFPSSRSQESVSLYSCLEGFLKEEPLGPEDMYCPSCKEHRQASKKLDLWRLPEILVVHLKRFSYSRFLKNKLETYVDFPVEKLDLSDFLAHKNGSLSNCYRLYAISNHYGVMGGGHYTAMVHPAMKRVRWILWHEGEAEKGGDGEHGNRWFEFNDSIVEPVGEDDIKTSAAYVLFYRRISDSDP</sequence>
<evidence type="ECO:0000313" key="5">
    <source>
        <dbReference type="EMBL" id="KAJ8428172.1"/>
    </source>
</evidence>
<dbReference type="GO" id="GO:0004843">
    <property type="term" value="F:cysteine-type deubiquitinase activity"/>
    <property type="evidence" value="ECO:0007669"/>
    <property type="project" value="UniProtKB-UniRule"/>
</dbReference>
<dbReference type="PROSITE" id="PS00973">
    <property type="entry name" value="USP_2"/>
    <property type="match status" value="1"/>
</dbReference>
<dbReference type="EC" id="3.4.19.12" evidence="2"/>
<dbReference type="InterPro" id="IPR038765">
    <property type="entry name" value="Papain-like_cys_pep_sf"/>
</dbReference>
<dbReference type="InterPro" id="IPR057372">
    <property type="entry name" value="Ubiquitin_UBP8/5"/>
</dbReference>
<dbReference type="PANTHER" id="PTHR21646">
    <property type="entry name" value="UBIQUITIN CARBOXYL-TERMINAL HYDROLASE"/>
    <property type="match status" value="1"/>
</dbReference>
<name>A0A9Q1GZ90_9CARY</name>
<reference evidence="5" key="1">
    <citation type="submission" date="2022-04" db="EMBL/GenBank/DDBJ databases">
        <title>Carnegiea gigantea Genome sequencing and assembly v2.</title>
        <authorList>
            <person name="Copetti D."/>
            <person name="Sanderson M.J."/>
            <person name="Burquez A."/>
            <person name="Wojciechowski M.F."/>
        </authorList>
    </citation>
    <scope>NUCLEOTIDE SEQUENCE</scope>
    <source>
        <strain evidence="5">SGP5-SGP5p</strain>
        <tissue evidence="5">Aerial part</tissue>
    </source>
</reference>
<gene>
    <name evidence="5" type="ORF">Cgig2_028292</name>
</gene>
<comment type="catalytic activity">
    <reaction evidence="2">
        <text>Thiol-dependent hydrolysis of ester, thioester, amide, peptide and isopeptide bonds formed by the C-terminal Gly of ubiquitin (a 76-residue protein attached to proteins as an intracellular targeting signal).</text>
        <dbReference type="EC" id="3.4.19.12"/>
    </reaction>
</comment>
<dbReference type="Pfam" id="PF25242">
    <property type="entry name" value="Ubiquitin_UBP8"/>
    <property type="match status" value="1"/>
</dbReference>
<dbReference type="PROSITE" id="PS50235">
    <property type="entry name" value="USP_3"/>
    <property type="match status" value="1"/>
</dbReference>
<dbReference type="Gene3D" id="3.90.70.10">
    <property type="entry name" value="Cysteine proteinases"/>
    <property type="match status" value="2"/>
</dbReference>
<comment type="function">
    <text evidence="2">Recognizes and hydrolyzes the peptide bond at the C-terminal Gly of ubiquitin. Involved in the processing of poly-ubiquitin precursors as well as that of ubiquitinated proteins.</text>
</comment>
<dbReference type="Pfam" id="PF00443">
    <property type="entry name" value="UCH"/>
    <property type="match status" value="1"/>
</dbReference>
<dbReference type="InterPro" id="IPR028889">
    <property type="entry name" value="USP"/>
</dbReference>
<evidence type="ECO:0000256" key="2">
    <source>
        <dbReference type="RuleBase" id="RU366025"/>
    </source>
</evidence>
<dbReference type="EMBL" id="JAKOGI010001044">
    <property type="protein sequence ID" value="KAJ8428172.1"/>
    <property type="molecule type" value="Genomic_DNA"/>
</dbReference>
<keyword evidence="6" id="KW-1185">Reference proteome</keyword>
<dbReference type="SUPFAM" id="SSF54001">
    <property type="entry name" value="Cysteine proteinases"/>
    <property type="match status" value="1"/>
</dbReference>
<dbReference type="Proteomes" id="UP001153076">
    <property type="component" value="Unassembled WGS sequence"/>
</dbReference>
<accession>A0A9Q1GZ90</accession>
<keyword evidence="2" id="KW-0788">Thiol protease</keyword>
<feature type="domain" description="USP" evidence="4">
    <location>
        <begin position="302"/>
        <end position="919"/>
    </location>
</feature>
<dbReference type="CDD" id="cd02674">
    <property type="entry name" value="Peptidase_C19R"/>
    <property type="match status" value="1"/>
</dbReference>
<dbReference type="PANTHER" id="PTHR21646:SF75">
    <property type="entry name" value="UBIQUITIN CARBOXYL-TERMINAL HYDROLASE"/>
    <property type="match status" value="1"/>
</dbReference>
<organism evidence="5 6">
    <name type="scientific">Carnegiea gigantea</name>
    <dbReference type="NCBI Taxonomy" id="171969"/>
    <lineage>
        <taxon>Eukaryota</taxon>
        <taxon>Viridiplantae</taxon>
        <taxon>Streptophyta</taxon>
        <taxon>Embryophyta</taxon>
        <taxon>Tracheophyta</taxon>
        <taxon>Spermatophyta</taxon>
        <taxon>Magnoliopsida</taxon>
        <taxon>eudicotyledons</taxon>
        <taxon>Gunneridae</taxon>
        <taxon>Pentapetalae</taxon>
        <taxon>Caryophyllales</taxon>
        <taxon>Cactineae</taxon>
        <taxon>Cactaceae</taxon>
        <taxon>Cactoideae</taxon>
        <taxon>Echinocereeae</taxon>
        <taxon>Carnegiea</taxon>
    </lineage>
</organism>
<keyword evidence="2" id="KW-0645">Protease</keyword>
<evidence type="ECO:0000256" key="3">
    <source>
        <dbReference type="SAM" id="MobiDB-lite"/>
    </source>
</evidence>
<comment type="caution">
    <text evidence="5">The sequence shown here is derived from an EMBL/GenBank/DDBJ whole genome shotgun (WGS) entry which is preliminary data.</text>
</comment>
<proteinExistence type="inferred from homology"/>
<protein>
    <recommendedName>
        <fullName evidence="2">Ubiquitin carboxyl-terminal hydrolase</fullName>
        <ecNumber evidence="2">3.4.19.12</ecNumber>
    </recommendedName>
</protein>
<dbReference type="InterPro" id="IPR001394">
    <property type="entry name" value="Peptidase_C19_UCH"/>
</dbReference>
<comment type="similarity">
    <text evidence="1 2">Belongs to the peptidase C19 family.</text>
</comment>
<dbReference type="InterPro" id="IPR050185">
    <property type="entry name" value="Ub_carboxyl-term_hydrolase"/>
</dbReference>
<evidence type="ECO:0000256" key="1">
    <source>
        <dbReference type="ARBA" id="ARBA00009085"/>
    </source>
</evidence>
<dbReference type="AlphaFoldDB" id="A0A9Q1GZ90"/>
<evidence type="ECO:0000313" key="6">
    <source>
        <dbReference type="Proteomes" id="UP001153076"/>
    </source>
</evidence>
<dbReference type="OrthoDB" id="292964at2759"/>
<dbReference type="GO" id="GO:0016579">
    <property type="term" value="P:protein deubiquitination"/>
    <property type="evidence" value="ECO:0007669"/>
    <property type="project" value="InterPro"/>
</dbReference>
<keyword evidence="2" id="KW-0833">Ubl conjugation pathway</keyword>
<dbReference type="PROSITE" id="PS00972">
    <property type="entry name" value="USP_1"/>
    <property type="match status" value="1"/>
</dbReference>
<dbReference type="InterPro" id="IPR018200">
    <property type="entry name" value="USP_CS"/>
</dbReference>
<keyword evidence="2" id="KW-0378">Hydrolase</keyword>
<feature type="compositionally biased region" description="Low complexity" evidence="3">
    <location>
        <begin position="659"/>
        <end position="671"/>
    </location>
</feature>
<dbReference type="GO" id="GO:0006508">
    <property type="term" value="P:proteolysis"/>
    <property type="evidence" value="ECO:0007669"/>
    <property type="project" value="UniProtKB-KW"/>
</dbReference>